<comment type="caution">
    <text evidence="1">The sequence shown here is derived from an EMBL/GenBank/DDBJ whole genome shotgun (WGS) entry which is preliminary data.</text>
</comment>
<reference evidence="1" key="1">
    <citation type="submission" date="2023-07" db="EMBL/GenBank/DDBJ databases">
        <title>Genome content predicts the carbon catabolic preferences of heterotrophic bacteria.</title>
        <authorList>
            <person name="Gralka M."/>
        </authorList>
    </citation>
    <scope>NUCLEOTIDE SEQUENCE</scope>
    <source>
        <strain evidence="1">4G09</strain>
    </source>
</reference>
<evidence type="ECO:0000313" key="1">
    <source>
        <dbReference type="EMBL" id="MDP2566430.1"/>
    </source>
</evidence>
<proteinExistence type="predicted"/>
<evidence type="ECO:0000313" key="2">
    <source>
        <dbReference type="Proteomes" id="UP001177212"/>
    </source>
</evidence>
<dbReference type="RefSeq" id="WP_305473052.1">
    <property type="nucleotide sequence ID" value="NZ_JAUYVT010000020.1"/>
</dbReference>
<gene>
    <name evidence="1" type="ORF">Q8W34_17420</name>
</gene>
<protein>
    <submittedName>
        <fullName evidence="1">Uncharacterized protein</fullName>
    </submittedName>
</protein>
<name>A0ABT9FI28_9GAMM</name>
<accession>A0ABT9FI28</accession>
<keyword evidence="2" id="KW-1185">Reference proteome</keyword>
<dbReference type="EMBL" id="JAUYVT010000020">
    <property type="protein sequence ID" value="MDP2566430.1"/>
    <property type="molecule type" value="Genomic_DNA"/>
</dbReference>
<sequence>MNFSQYKNQIDTWSKLANAKKITLSNNKELPITYWKSFLGLTRKQHQDMYRGTFKNKTGLVPKYVEQAIRFAILLPEDIFIEQVKIHIPIFEADKIS</sequence>
<organism evidence="1 2">
    <name type="scientific">Pseudoalteromonas marina</name>
    <dbReference type="NCBI Taxonomy" id="267375"/>
    <lineage>
        <taxon>Bacteria</taxon>
        <taxon>Pseudomonadati</taxon>
        <taxon>Pseudomonadota</taxon>
        <taxon>Gammaproteobacteria</taxon>
        <taxon>Alteromonadales</taxon>
        <taxon>Pseudoalteromonadaceae</taxon>
        <taxon>Pseudoalteromonas</taxon>
    </lineage>
</organism>
<dbReference type="Proteomes" id="UP001177212">
    <property type="component" value="Unassembled WGS sequence"/>
</dbReference>